<dbReference type="GO" id="GO:0003676">
    <property type="term" value="F:nucleic acid binding"/>
    <property type="evidence" value="ECO:0007669"/>
    <property type="project" value="InterPro"/>
</dbReference>
<keyword evidence="2" id="KW-1185">Reference proteome</keyword>
<dbReference type="InterPro" id="IPR036397">
    <property type="entry name" value="RNaseH_sf"/>
</dbReference>
<dbReference type="EMBL" id="NBNE01000564">
    <property type="protein sequence ID" value="OWZ18606.1"/>
    <property type="molecule type" value="Genomic_DNA"/>
</dbReference>
<accession>A0A225WLQ0</accession>
<dbReference type="OrthoDB" id="118013at2759"/>
<gene>
    <name evidence="1" type="ORF">PHMEG_0007271</name>
</gene>
<dbReference type="Proteomes" id="UP000198211">
    <property type="component" value="Unassembled WGS sequence"/>
</dbReference>
<dbReference type="Gene3D" id="3.30.420.10">
    <property type="entry name" value="Ribonuclease H-like superfamily/Ribonuclease H"/>
    <property type="match status" value="1"/>
</dbReference>
<dbReference type="SUPFAM" id="SSF53098">
    <property type="entry name" value="Ribonuclease H-like"/>
    <property type="match status" value="1"/>
</dbReference>
<dbReference type="GO" id="GO:0003964">
    <property type="term" value="F:RNA-directed DNA polymerase activity"/>
    <property type="evidence" value="ECO:0007669"/>
    <property type="project" value="UniProtKB-KW"/>
</dbReference>
<dbReference type="AlphaFoldDB" id="A0A225WLQ0"/>
<keyword evidence="1" id="KW-0808">Transferase</keyword>
<keyword evidence="1" id="KW-0695">RNA-directed DNA polymerase</keyword>
<proteinExistence type="predicted"/>
<sequence length="109" mass="12825">MSERKRRHWIPIELPDNLQTTIPLQIITMDHIPSLPRSHNDNKELLTVEDLFSGWDCKSQCVTISAVDRRTDEEYTFRRFGANEAILYDREPGYMSDFFKASNKILGHR</sequence>
<organism evidence="1 2">
    <name type="scientific">Phytophthora megakarya</name>
    <dbReference type="NCBI Taxonomy" id="4795"/>
    <lineage>
        <taxon>Eukaryota</taxon>
        <taxon>Sar</taxon>
        <taxon>Stramenopiles</taxon>
        <taxon>Oomycota</taxon>
        <taxon>Peronosporomycetes</taxon>
        <taxon>Peronosporales</taxon>
        <taxon>Peronosporaceae</taxon>
        <taxon>Phytophthora</taxon>
    </lineage>
</organism>
<dbReference type="InterPro" id="IPR012337">
    <property type="entry name" value="RNaseH-like_sf"/>
</dbReference>
<evidence type="ECO:0000313" key="1">
    <source>
        <dbReference type="EMBL" id="OWZ18606.1"/>
    </source>
</evidence>
<comment type="caution">
    <text evidence="1">The sequence shown here is derived from an EMBL/GenBank/DDBJ whole genome shotgun (WGS) entry which is preliminary data.</text>
</comment>
<name>A0A225WLQ0_9STRA</name>
<keyword evidence="1" id="KW-0548">Nucleotidyltransferase</keyword>
<reference evidence="2" key="1">
    <citation type="submission" date="2017-03" db="EMBL/GenBank/DDBJ databases">
        <title>Phytopthora megakarya and P. palmivora, two closely related causual agents of cacao black pod achieved similar genome size and gene model numbers by different mechanisms.</title>
        <authorList>
            <person name="Ali S."/>
            <person name="Shao J."/>
            <person name="Larry D.J."/>
            <person name="Kronmiller B."/>
            <person name="Shen D."/>
            <person name="Strem M.D."/>
            <person name="Melnick R.L."/>
            <person name="Guiltinan M.J."/>
            <person name="Tyler B.M."/>
            <person name="Meinhardt L.W."/>
            <person name="Bailey B.A."/>
        </authorList>
    </citation>
    <scope>NUCLEOTIDE SEQUENCE [LARGE SCALE GENOMIC DNA]</scope>
    <source>
        <strain evidence="2">zdho120</strain>
    </source>
</reference>
<evidence type="ECO:0000313" key="2">
    <source>
        <dbReference type="Proteomes" id="UP000198211"/>
    </source>
</evidence>
<protein>
    <submittedName>
        <fullName evidence="1">Reverse transcriptase</fullName>
    </submittedName>
</protein>